<sequence length="152" mass="18235">MNDYSPLTQREFLRTYYVAQGINIVGSCNDLFVLSLTTKQKVEMVPLTHGVDWLRLCRPEMDMLGQTPLFVSPSHWGFDTADKMEIWKCEIGRKPIRIFWCDRDGIKAMLAMRQIWLKCHPKQAEKWDNICKTWIRLWWYEMERRAEETEDE</sequence>
<name>A0A0G0PQY9_9BACT</name>
<evidence type="ECO:0000313" key="2">
    <source>
        <dbReference type="Proteomes" id="UP000033881"/>
    </source>
</evidence>
<dbReference type="AlphaFoldDB" id="A0A0G0PQY9"/>
<organism evidence="1 2">
    <name type="scientific">Candidatus Woesebacteria bacterium GW2011_GWB1_39_12</name>
    <dbReference type="NCBI Taxonomy" id="1618574"/>
    <lineage>
        <taxon>Bacteria</taxon>
        <taxon>Candidatus Woeseibacteriota</taxon>
    </lineage>
</organism>
<dbReference type="EMBL" id="LBWB01000011">
    <property type="protein sequence ID" value="KKR00570.1"/>
    <property type="molecule type" value="Genomic_DNA"/>
</dbReference>
<comment type="caution">
    <text evidence="1">The sequence shown here is derived from an EMBL/GenBank/DDBJ whole genome shotgun (WGS) entry which is preliminary data.</text>
</comment>
<dbReference type="Proteomes" id="UP000033881">
    <property type="component" value="Unassembled WGS sequence"/>
</dbReference>
<protein>
    <submittedName>
        <fullName evidence="1">Uncharacterized protein</fullName>
    </submittedName>
</protein>
<dbReference type="STRING" id="1618574.UT24_C0011G0023"/>
<proteinExistence type="predicted"/>
<reference evidence="1 2" key="1">
    <citation type="journal article" date="2015" name="Nature">
        <title>rRNA introns, odd ribosomes, and small enigmatic genomes across a large radiation of phyla.</title>
        <authorList>
            <person name="Brown C.T."/>
            <person name="Hug L.A."/>
            <person name="Thomas B.C."/>
            <person name="Sharon I."/>
            <person name="Castelle C.J."/>
            <person name="Singh A."/>
            <person name="Wilkins M.J."/>
            <person name="Williams K.H."/>
            <person name="Banfield J.F."/>
        </authorList>
    </citation>
    <scope>NUCLEOTIDE SEQUENCE [LARGE SCALE GENOMIC DNA]</scope>
</reference>
<accession>A0A0G0PQY9</accession>
<gene>
    <name evidence="1" type="ORF">UT24_C0011G0023</name>
</gene>
<evidence type="ECO:0000313" key="1">
    <source>
        <dbReference type="EMBL" id="KKR00570.1"/>
    </source>
</evidence>